<dbReference type="GO" id="GO:1990380">
    <property type="term" value="F:K48-linked deubiquitinase activity"/>
    <property type="evidence" value="ECO:0007669"/>
    <property type="project" value="InterPro"/>
</dbReference>
<dbReference type="GO" id="GO:0004843">
    <property type="term" value="F:cysteine-type deubiquitinase activity"/>
    <property type="evidence" value="ECO:0007669"/>
    <property type="project" value="UniProtKB-EC"/>
</dbReference>
<accession>A0AAD3CRU3</accession>
<comment type="similarity">
    <text evidence="3">Belongs to the MINDY deubiquitinase family. FAM188 subfamily.</text>
</comment>
<name>A0AAD3CRU3_9STRA</name>
<sequence>MSSGQRLSGSEGSTPQLSAQELRARRLAALSGGAASTPMASSTASSTTRTPVDESPKEAATLQTSQKEDEEKLEQQQQYLTSQFLNDFFKLLFDPNSTTEADRMRWFEQPIHTKYMKHISEQKPCDNKNENMWGLSQQQGGPCGVISSIQAEIIKSLKLYENLKRKITENEARIALCDALAVILARAALAPPLNSDKLSDKSTSSKTCVTIVLASDQASIQDFTLCKGDTFTIQTIELSPSIRKQTTKDKIQQLTEKTRSYLLENEVYLQFAKPFGCILFLLSLVTSRNMEIIKQDMDDEHNSFTGQFGHSSQELINLMLTGQATSNTFDHSVTLAGGSLACHGIQSQADIGYLTQLEALRYCSVGSFYKSPKFPIWLVGSTSHFTVLFGSPCSLQESESDLLLEKCRRAFKSIDHAEENGFIPVSELGNVLMKLELDMGDKLDTLAAHLEMAGSGIIIWASFWKNVSRLLTGASLENVLQTSPSSTEANSDLSDLPLLITQNGEESSGPNRMESDEEMARRLAAEWGTSEMSNPTEESKSDEQLARELQAQFEADSEVAMINSTSSPSSMIESSAQSIKSSTATSKKSNSIGGMDVESYQNESFDIHHYNNLREGELTSFTITRLRSEEAVGSDVPLTPSGVSGGSHFGGGEFEAVIRTKFQSCKIHWGNGIPSLH</sequence>
<evidence type="ECO:0000313" key="10">
    <source>
        <dbReference type="Proteomes" id="UP001054902"/>
    </source>
</evidence>
<comment type="caution">
    <text evidence="9">The sequence shown here is derived from an EMBL/GenBank/DDBJ whole genome shotgun (WGS) entry which is preliminary data.</text>
</comment>
<dbReference type="EC" id="3.4.19.12" evidence="4"/>
<dbReference type="AlphaFoldDB" id="A0AAD3CRU3"/>
<dbReference type="InterPro" id="IPR025257">
    <property type="entry name" value="MINDY-3/4_CD"/>
</dbReference>
<evidence type="ECO:0000256" key="6">
    <source>
        <dbReference type="ARBA" id="ARBA00033208"/>
    </source>
</evidence>
<keyword evidence="5" id="KW-0833">Ubl conjugation pathway</keyword>
<comment type="function">
    <text evidence="2">Hydrolase that can remove 'Lys-48'-linked conjugated ubiquitin from proteins.</text>
</comment>
<feature type="compositionally biased region" description="Low complexity" evidence="7">
    <location>
        <begin position="564"/>
        <end position="591"/>
    </location>
</feature>
<evidence type="ECO:0000256" key="7">
    <source>
        <dbReference type="SAM" id="MobiDB-lite"/>
    </source>
</evidence>
<dbReference type="EMBL" id="BLLK01000038">
    <property type="protein sequence ID" value="GFH50031.1"/>
    <property type="molecule type" value="Genomic_DNA"/>
</dbReference>
<reference evidence="9 10" key="1">
    <citation type="journal article" date="2021" name="Sci. Rep.">
        <title>The genome of the diatom Chaetoceros tenuissimus carries an ancient integrated fragment of an extant virus.</title>
        <authorList>
            <person name="Hongo Y."/>
            <person name="Kimura K."/>
            <person name="Takaki Y."/>
            <person name="Yoshida Y."/>
            <person name="Baba S."/>
            <person name="Kobayashi G."/>
            <person name="Nagasaki K."/>
            <person name="Hano T."/>
            <person name="Tomaru Y."/>
        </authorList>
    </citation>
    <scope>NUCLEOTIDE SEQUENCE [LARGE SCALE GENOMIC DNA]</scope>
    <source>
        <strain evidence="9 10">NIES-3715</strain>
    </source>
</reference>
<feature type="region of interest" description="Disordered" evidence="7">
    <location>
        <begin position="501"/>
        <end position="520"/>
    </location>
</feature>
<feature type="compositionally biased region" description="Polar residues" evidence="7">
    <location>
        <begin position="501"/>
        <end position="510"/>
    </location>
</feature>
<dbReference type="GO" id="GO:0006508">
    <property type="term" value="P:proteolysis"/>
    <property type="evidence" value="ECO:0007669"/>
    <property type="project" value="UniProtKB-KW"/>
</dbReference>
<dbReference type="SUPFAM" id="SSF47473">
    <property type="entry name" value="EF-hand"/>
    <property type="match status" value="1"/>
</dbReference>
<dbReference type="Proteomes" id="UP001054902">
    <property type="component" value="Unassembled WGS sequence"/>
</dbReference>
<gene>
    <name evidence="9" type="ORF">CTEN210_06507</name>
</gene>
<proteinExistence type="inferred from homology"/>
<feature type="compositionally biased region" description="Polar residues" evidence="7">
    <location>
        <begin position="1"/>
        <end position="15"/>
    </location>
</feature>
<evidence type="ECO:0000256" key="1">
    <source>
        <dbReference type="ARBA" id="ARBA00000707"/>
    </source>
</evidence>
<evidence type="ECO:0000256" key="4">
    <source>
        <dbReference type="ARBA" id="ARBA00012759"/>
    </source>
</evidence>
<evidence type="ECO:0000259" key="8">
    <source>
        <dbReference type="SMART" id="SM01174"/>
    </source>
</evidence>
<dbReference type="PANTHER" id="PTHR12473">
    <property type="entry name" value="UBIQUITIN CARBOXYL-TERMINAL HYDROLASE MINDY-4-RELATED"/>
    <property type="match status" value="1"/>
</dbReference>
<feature type="region of interest" description="Disordered" evidence="7">
    <location>
        <begin position="1"/>
        <end position="76"/>
    </location>
</feature>
<evidence type="ECO:0000256" key="3">
    <source>
        <dbReference type="ARBA" id="ARBA00011074"/>
    </source>
</evidence>
<organism evidence="9 10">
    <name type="scientific">Chaetoceros tenuissimus</name>
    <dbReference type="NCBI Taxonomy" id="426638"/>
    <lineage>
        <taxon>Eukaryota</taxon>
        <taxon>Sar</taxon>
        <taxon>Stramenopiles</taxon>
        <taxon>Ochrophyta</taxon>
        <taxon>Bacillariophyta</taxon>
        <taxon>Coscinodiscophyceae</taxon>
        <taxon>Chaetocerotophycidae</taxon>
        <taxon>Chaetocerotales</taxon>
        <taxon>Chaetocerotaceae</taxon>
        <taxon>Chaetoceros</taxon>
    </lineage>
</organism>
<dbReference type="GO" id="GO:0071108">
    <property type="term" value="P:protein K48-linked deubiquitination"/>
    <property type="evidence" value="ECO:0007669"/>
    <property type="project" value="InterPro"/>
</dbReference>
<keyword evidence="10" id="KW-1185">Reference proteome</keyword>
<evidence type="ECO:0000256" key="5">
    <source>
        <dbReference type="ARBA" id="ARBA00022786"/>
    </source>
</evidence>
<dbReference type="Pfam" id="PF13898">
    <property type="entry name" value="MINDY-3_4_CD"/>
    <property type="match status" value="1"/>
</dbReference>
<dbReference type="InterPro" id="IPR011992">
    <property type="entry name" value="EF-hand-dom_pair"/>
</dbReference>
<evidence type="ECO:0000256" key="2">
    <source>
        <dbReference type="ARBA" id="ARBA00002107"/>
    </source>
</evidence>
<comment type="catalytic activity">
    <reaction evidence="1">
        <text>Thiol-dependent hydrolysis of ester, thioester, amide, peptide and isopeptide bonds formed by the C-terminal Gly of ubiquitin (a 76-residue protein attached to proteins as an intracellular targeting signal).</text>
        <dbReference type="EC" id="3.4.19.12"/>
    </reaction>
</comment>
<feature type="domain" description="Deubiquitinating enzyme MINDY-3/4 conserved" evidence="8">
    <location>
        <begin position="89"/>
        <end position="444"/>
    </location>
</feature>
<evidence type="ECO:0000313" key="9">
    <source>
        <dbReference type="EMBL" id="GFH50031.1"/>
    </source>
</evidence>
<dbReference type="InterPro" id="IPR039785">
    <property type="entry name" value="MINY3/4"/>
</dbReference>
<feature type="region of interest" description="Disordered" evidence="7">
    <location>
        <begin position="564"/>
        <end position="594"/>
    </location>
</feature>
<protein>
    <recommendedName>
        <fullName evidence="4">ubiquitinyl hydrolase 1</fullName>
        <ecNumber evidence="4">3.4.19.12</ecNumber>
    </recommendedName>
    <alternativeName>
        <fullName evidence="6">Deubiquitinating enzyme MINDY-3</fullName>
    </alternativeName>
</protein>
<dbReference type="PANTHER" id="PTHR12473:SF8">
    <property type="entry name" value="UBIQUITIN CARBOXYL-TERMINAL HYDROLASE MINDY-4-RELATED"/>
    <property type="match status" value="1"/>
</dbReference>
<dbReference type="SMART" id="SM01174">
    <property type="entry name" value="DUF4205"/>
    <property type="match status" value="1"/>
</dbReference>
<feature type="compositionally biased region" description="Low complexity" evidence="7">
    <location>
        <begin position="16"/>
        <end position="50"/>
    </location>
</feature>